<dbReference type="EMBL" id="SNRW01009925">
    <property type="protein sequence ID" value="KAA6377298.1"/>
    <property type="molecule type" value="Genomic_DNA"/>
</dbReference>
<dbReference type="AlphaFoldDB" id="A0A5J4V3H2"/>
<evidence type="ECO:0000313" key="2">
    <source>
        <dbReference type="Proteomes" id="UP000324800"/>
    </source>
</evidence>
<name>A0A5J4V3H2_9EUKA</name>
<protein>
    <recommendedName>
        <fullName evidence="3">SPRY domain-containing protein</fullName>
    </recommendedName>
</protein>
<evidence type="ECO:0008006" key="3">
    <source>
        <dbReference type="Google" id="ProtNLM"/>
    </source>
</evidence>
<dbReference type="Proteomes" id="UP000324800">
    <property type="component" value="Unassembled WGS sequence"/>
</dbReference>
<reference evidence="1 2" key="1">
    <citation type="submission" date="2019-03" db="EMBL/GenBank/DDBJ databases">
        <title>Single cell metagenomics reveals metabolic interactions within the superorganism composed of flagellate Streblomastix strix and complex community of Bacteroidetes bacteria on its surface.</title>
        <authorList>
            <person name="Treitli S.C."/>
            <person name="Kolisko M."/>
            <person name="Husnik F."/>
            <person name="Keeling P."/>
            <person name="Hampl V."/>
        </authorList>
    </citation>
    <scope>NUCLEOTIDE SEQUENCE [LARGE SCALE GENOMIC DNA]</scope>
    <source>
        <strain evidence="1">ST1C</strain>
    </source>
</reference>
<organism evidence="1 2">
    <name type="scientific">Streblomastix strix</name>
    <dbReference type="NCBI Taxonomy" id="222440"/>
    <lineage>
        <taxon>Eukaryota</taxon>
        <taxon>Metamonada</taxon>
        <taxon>Preaxostyla</taxon>
        <taxon>Oxymonadida</taxon>
        <taxon>Streblomastigidae</taxon>
        <taxon>Streblomastix</taxon>
    </lineage>
</organism>
<proteinExistence type="predicted"/>
<evidence type="ECO:0000313" key="1">
    <source>
        <dbReference type="EMBL" id="KAA6377298.1"/>
    </source>
</evidence>
<accession>A0A5J4V3H2</accession>
<sequence>MSRSKISLYHFSEIRPFSIPDVQEYEFAEIQQLIDDFGRLEGPQQKEALKRLILYMNNNIGFQIEINKLTNFKSIVVELLEYVVDNELKEYLEIVKRMLDQHQVVIPPDAISLLEHFRPIFLKENRLSRLENSNIVKSRDSFWHICPFDPVITVPQARIRTFNIDTIKRKPVQKEKLIHQFTDEAGIVYCELIFSNAMLDKTNAMRFRIGILDADLPMTDSGTFVAGKDKGGISFDNSGTIWINGHWNDATDPKDQWERGMHIAMEVNMNIVPRTLRFFIEGRQIARFVTNIPERICFFATPCMQYDSFHVQSIYKLNQPKGQLHETDQELHANDDLYDYTQGMENED</sequence>
<gene>
    <name evidence="1" type="ORF">EZS28_027178</name>
</gene>
<comment type="caution">
    <text evidence="1">The sequence shown here is derived from an EMBL/GenBank/DDBJ whole genome shotgun (WGS) entry which is preliminary data.</text>
</comment>
<dbReference type="OrthoDB" id="445357at2759"/>